<gene>
    <name evidence="4" type="ORF">GOMPHAMPRED_001808</name>
</gene>
<dbReference type="Proteomes" id="UP000664169">
    <property type="component" value="Unassembled WGS sequence"/>
</dbReference>
<dbReference type="OrthoDB" id="2151789at2759"/>
<dbReference type="PANTHER" id="PTHR42973">
    <property type="entry name" value="BINDING OXIDOREDUCTASE, PUTATIVE (AFU_ORTHOLOGUE AFUA_1G17690)-RELATED"/>
    <property type="match status" value="1"/>
</dbReference>
<evidence type="ECO:0000256" key="3">
    <source>
        <dbReference type="ARBA" id="ARBA00023002"/>
    </source>
</evidence>
<proteinExistence type="predicted"/>
<dbReference type="PANTHER" id="PTHR42973:SF4">
    <property type="entry name" value="FAD BINDING DOMAIN PROTEIN"/>
    <property type="match status" value="1"/>
</dbReference>
<dbReference type="EMBL" id="CAJPDQ010000014">
    <property type="protein sequence ID" value="CAF9919422.1"/>
    <property type="molecule type" value="Genomic_DNA"/>
</dbReference>
<evidence type="ECO:0000256" key="2">
    <source>
        <dbReference type="ARBA" id="ARBA00022827"/>
    </source>
</evidence>
<dbReference type="InterPro" id="IPR050416">
    <property type="entry name" value="FAD-linked_Oxidoreductase"/>
</dbReference>
<sequence>MTKAGSSKQDATPMETKLEGLITTQNNRLTAQLRKELPLHIMSLPSDQNFNSKMGMYWAQQAREYLSSCIISPESAEDLSTAIKLINRNMTSKEVKGSLVASLQLWRALKGGLNNFGAVIKFTFKAFPSSNFWSGWITMLPVQPHKAMAAFQEFAGRQTNYDPHAAGPILVYGLPPGKRELFGTVTFKNCLETMKEAHSIVTEITSTLPYFKNWMWFLIFQPILPDMMCKGQENYLGLSDEEETLICLSFTITWKDAKLDTMLGEVSKTALDRIEAMAKRRQTRHRYKYANYCATWQNPFDGYGEKNVQFLREVNKELDPDQFFQHACPGGFKIWDSSIDFQD</sequence>
<dbReference type="Gene3D" id="3.30.465.10">
    <property type="match status" value="1"/>
</dbReference>
<organism evidence="4 5">
    <name type="scientific">Gomphillus americanus</name>
    <dbReference type="NCBI Taxonomy" id="1940652"/>
    <lineage>
        <taxon>Eukaryota</taxon>
        <taxon>Fungi</taxon>
        <taxon>Dikarya</taxon>
        <taxon>Ascomycota</taxon>
        <taxon>Pezizomycotina</taxon>
        <taxon>Lecanoromycetes</taxon>
        <taxon>OSLEUM clade</taxon>
        <taxon>Ostropomycetidae</taxon>
        <taxon>Ostropales</taxon>
        <taxon>Graphidaceae</taxon>
        <taxon>Gomphilloideae</taxon>
        <taxon>Gomphillus</taxon>
    </lineage>
</organism>
<dbReference type="GO" id="GO:0016491">
    <property type="term" value="F:oxidoreductase activity"/>
    <property type="evidence" value="ECO:0007669"/>
    <property type="project" value="UniProtKB-KW"/>
</dbReference>
<evidence type="ECO:0000313" key="4">
    <source>
        <dbReference type="EMBL" id="CAF9919422.1"/>
    </source>
</evidence>
<name>A0A8H3F6F0_9LECA</name>
<dbReference type="InterPro" id="IPR016169">
    <property type="entry name" value="FAD-bd_PCMH_sub2"/>
</dbReference>
<keyword evidence="1" id="KW-0285">Flavoprotein</keyword>
<accession>A0A8H3F6F0</accession>
<dbReference type="AlphaFoldDB" id="A0A8H3F6F0"/>
<keyword evidence="3" id="KW-0560">Oxidoreductase</keyword>
<comment type="caution">
    <text evidence="4">The sequence shown here is derived from an EMBL/GenBank/DDBJ whole genome shotgun (WGS) entry which is preliminary data.</text>
</comment>
<reference evidence="4" key="1">
    <citation type="submission" date="2021-03" db="EMBL/GenBank/DDBJ databases">
        <authorList>
            <person name="Tagirdzhanova G."/>
        </authorList>
    </citation>
    <scope>NUCLEOTIDE SEQUENCE</scope>
</reference>
<keyword evidence="2" id="KW-0274">FAD</keyword>
<keyword evidence="5" id="KW-1185">Reference proteome</keyword>
<protein>
    <submittedName>
        <fullName evidence="4">Uncharacterized protein</fullName>
    </submittedName>
</protein>
<evidence type="ECO:0000313" key="5">
    <source>
        <dbReference type="Proteomes" id="UP000664169"/>
    </source>
</evidence>
<evidence type="ECO:0000256" key="1">
    <source>
        <dbReference type="ARBA" id="ARBA00022630"/>
    </source>
</evidence>